<organism evidence="9 10">
    <name type="scientific">Muraenolepis orangiensis</name>
    <name type="common">Patagonian moray cod</name>
    <dbReference type="NCBI Taxonomy" id="630683"/>
    <lineage>
        <taxon>Eukaryota</taxon>
        <taxon>Metazoa</taxon>
        <taxon>Chordata</taxon>
        <taxon>Craniata</taxon>
        <taxon>Vertebrata</taxon>
        <taxon>Euteleostomi</taxon>
        <taxon>Actinopterygii</taxon>
        <taxon>Neopterygii</taxon>
        <taxon>Teleostei</taxon>
        <taxon>Neoteleostei</taxon>
        <taxon>Acanthomorphata</taxon>
        <taxon>Zeiogadaria</taxon>
        <taxon>Gadariae</taxon>
        <taxon>Gadiformes</taxon>
        <taxon>Muraenolepidoidei</taxon>
        <taxon>Muraenolepididae</taxon>
        <taxon>Muraenolepis</taxon>
    </lineage>
</organism>
<proteinExistence type="predicted"/>
<keyword evidence="5" id="KW-0677">Repeat</keyword>
<evidence type="ECO:0000313" key="10">
    <source>
        <dbReference type="Proteomes" id="UP001148018"/>
    </source>
</evidence>
<comment type="subcellular location">
    <subcellularLocation>
        <location evidence="2">Cytoplasm</location>
    </subcellularLocation>
    <subcellularLocation>
        <location evidence="1">Endomembrane system</location>
    </subcellularLocation>
</comment>
<dbReference type="PANTHER" id="PTHR46735:SF3">
    <property type="entry name" value="CALPAIN SMALL SUBUNIT 1-RELATED"/>
    <property type="match status" value="1"/>
</dbReference>
<reference evidence="9" key="1">
    <citation type="submission" date="2022-07" db="EMBL/GenBank/DDBJ databases">
        <title>Chromosome-level genome of Muraenolepis orangiensis.</title>
        <authorList>
            <person name="Kim J."/>
        </authorList>
    </citation>
    <scope>NUCLEOTIDE SEQUENCE</scope>
    <source>
        <strain evidence="9">KU_S4_2022</strain>
        <tissue evidence="9">Muscle</tissue>
    </source>
</reference>
<accession>A0A9Q0EYH2</accession>
<evidence type="ECO:0000256" key="3">
    <source>
        <dbReference type="ARBA" id="ARBA00022490"/>
    </source>
</evidence>
<dbReference type="EMBL" id="JANIIK010000034">
    <property type="protein sequence ID" value="KAJ3615053.1"/>
    <property type="molecule type" value="Genomic_DNA"/>
</dbReference>
<comment type="caution">
    <text evidence="9">The sequence shown here is derived from an EMBL/GenBank/DDBJ whole genome shotgun (WGS) entry which is preliminary data.</text>
</comment>
<keyword evidence="7" id="KW-0472">Membrane</keyword>
<gene>
    <name evidence="9" type="ORF">NHX12_018621</name>
</gene>
<evidence type="ECO:0000256" key="5">
    <source>
        <dbReference type="ARBA" id="ARBA00022737"/>
    </source>
</evidence>
<dbReference type="Gene3D" id="1.10.238.10">
    <property type="entry name" value="EF-hand"/>
    <property type="match status" value="1"/>
</dbReference>
<keyword evidence="6" id="KW-0106">Calcium</keyword>
<dbReference type="GO" id="GO:0005509">
    <property type="term" value="F:calcium ion binding"/>
    <property type="evidence" value="ECO:0007669"/>
    <property type="project" value="InterPro"/>
</dbReference>
<dbReference type="Proteomes" id="UP001148018">
    <property type="component" value="Unassembled WGS sequence"/>
</dbReference>
<evidence type="ECO:0000256" key="2">
    <source>
        <dbReference type="ARBA" id="ARBA00004496"/>
    </source>
</evidence>
<evidence type="ECO:0000259" key="8">
    <source>
        <dbReference type="PROSITE" id="PS50222"/>
    </source>
</evidence>
<evidence type="ECO:0000313" key="9">
    <source>
        <dbReference type="EMBL" id="KAJ3615053.1"/>
    </source>
</evidence>
<protein>
    <recommendedName>
        <fullName evidence="8">EF-hand domain-containing protein</fullName>
    </recommendedName>
</protein>
<dbReference type="GO" id="GO:0012505">
    <property type="term" value="C:endomembrane system"/>
    <property type="evidence" value="ECO:0007669"/>
    <property type="project" value="UniProtKB-SubCell"/>
</dbReference>
<dbReference type="PROSITE" id="PS50222">
    <property type="entry name" value="EF_HAND_2"/>
    <property type="match status" value="1"/>
</dbReference>
<feature type="non-terminal residue" evidence="9">
    <location>
        <position position="1"/>
    </location>
</feature>
<evidence type="ECO:0000256" key="4">
    <source>
        <dbReference type="ARBA" id="ARBA00022723"/>
    </source>
</evidence>
<feature type="domain" description="EF-hand" evidence="8">
    <location>
        <begin position="17"/>
        <end position="52"/>
    </location>
</feature>
<dbReference type="GO" id="GO:0110158">
    <property type="term" value="C:calpain complex"/>
    <property type="evidence" value="ECO:0007669"/>
    <property type="project" value="TreeGrafter"/>
</dbReference>
<keyword evidence="4" id="KW-0479">Metal-binding</keyword>
<dbReference type="InterPro" id="IPR002048">
    <property type="entry name" value="EF_hand_dom"/>
</dbReference>
<dbReference type="PANTHER" id="PTHR46735">
    <property type="entry name" value="CALPAIN, SMALL SUBUNIT 1 A-RELATED"/>
    <property type="match status" value="1"/>
</dbReference>
<evidence type="ECO:0000256" key="6">
    <source>
        <dbReference type="ARBA" id="ARBA00022837"/>
    </source>
</evidence>
<evidence type="ECO:0000256" key="7">
    <source>
        <dbReference type="ARBA" id="ARBA00023136"/>
    </source>
</evidence>
<keyword evidence="10" id="KW-1185">Reference proteome</keyword>
<dbReference type="SUPFAM" id="SSF47473">
    <property type="entry name" value="EF-hand"/>
    <property type="match status" value="1"/>
</dbReference>
<dbReference type="OrthoDB" id="186625at2759"/>
<name>A0A9Q0EYH2_9TELE</name>
<evidence type="ECO:0000256" key="1">
    <source>
        <dbReference type="ARBA" id="ARBA00004308"/>
    </source>
</evidence>
<keyword evidence="3" id="KW-0963">Cytoplasm</keyword>
<dbReference type="InterPro" id="IPR011992">
    <property type="entry name" value="EF-hand-dom_pair"/>
</dbReference>
<dbReference type="AlphaFoldDB" id="A0A9Q0EYH2"/>
<sequence length="112" mass="13090">KDGSARLGLLEFQILWNKIRKWLGIFREFDLDKSGSMSSYETRLALENAGIRLNNRLYQMLVSRYADNQMMDFDNFTCCLVKLEAMFRAFQELDREGSGSVEINLPEVLSFY</sequence>